<feature type="compositionally biased region" description="Basic and acidic residues" evidence="1">
    <location>
        <begin position="759"/>
        <end position="774"/>
    </location>
</feature>
<feature type="region of interest" description="Disordered" evidence="1">
    <location>
        <begin position="357"/>
        <end position="410"/>
    </location>
</feature>
<evidence type="ECO:0008006" key="5">
    <source>
        <dbReference type="Google" id="ProtNLM"/>
    </source>
</evidence>
<accession>A0ABR3FJF8</accession>
<feature type="region of interest" description="Disordered" evidence="1">
    <location>
        <begin position="579"/>
        <end position="634"/>
    </location>
</feature>
<sequence length="911" mass="99800">MAQPVFDDHPLGQYLREAGETSGLMPGGIPEFMGTLEEDEEITQEELDEVETIEKVFEDFLESVTAAFSSQSFSAFTEKFKYSVISSSLLSSSLTTTPHTRRTTPNDIPGNLHSRAHSRNSSVSSTSSNPQIHPSHSFISESQYVTFSLAIAFLTILFGAGYYCTSVSLAAILLYIFKNNSSSTFMTPTLDTLNDLIVAGNVWDSVVQEVMTKLEKDEKHSNTPTSPRSNLRVTLHSTLLTTQNQSDNVRQLLSALASQTELSQITYMYAPPSPQPKGSFFTAATTTSTTTTTSRPFSLPTRRRTISNPNPDLSTSAADKRATWNGSYASLAGAGSPTMQILKRREKRRSDLSALLQVTSSTSTSNSAPVTPSRSAPDSPRSDLTLEGVAEETSDESLDLDHDHDGDGDEQEQFGMAALQLRRRRRMGGLHAFGLHQTPPSLHRHKSLTAESYSTTATPGTVGGAGAGGILSPTYSHPRSPLSPRSTLGVGVSASRFTGHQAPRHPLSLSALRQALQGAIGSKRYACSHLLALRFAEEKDDEVYWEDVRSVMELLTTTLTDASARLTVALEEVERIRLQDEQPTPAFGGKLDLEESENEGGSVFGRQQDQEKHQHRRKSQLALSSFSSSSTSGVGFAPMPSHVARFAAHVDAISTALSDAREQLEECVAKLREEGAGEEEESSHGANPRPEGDSHPALEAYERLRRELGLALRECERGRERLLDVVHPPRSRHSDDEDEEEHADLPGLGHDGSDESDDKPEPVESEHHNSHPEPEVTVVNASDHIDDATSHLLFTSTTEHLPPPGIEQVYEGDSGNVGVFTREKSKLSREERIQLVKKARESGRRLSDLGIHLPQMMDEQSESMPKMERWGPGGEVVQELKDVIWKVGERRRKMTDLGHGVPPVLRAGEAF</sequence>
<protein>
    <recommendedName>
        <fullName evidence="5">Myosin-binding domain-containing protein</fullName>
    </recommendedName>
</protein>
<evidence type="ECO:0000313" key="4">
    <source>
        <dbReference type="Proteomes" id="UP001465976"/>
    </source>
</evidence>
<dbReference type="EMBL" id="JBAHYK010000304">
    <property type="protein sequence ID" value="KAL0575442.1"/>
    <property type="molecule type" value="Genomic_DNA"/>
</dbReference>
<feature type="region of interest" description="Disordered" evidence="1">
    <location>
        <begin position="673"/>
        <end position="695"/>
    </location>
</feature>
<comment type="caution">
    <text evidence="3">The sequence shown here is derived from an EMBL/GenBank/DDBJ whole genome shotgun (WGS) entry which is preliminary data.</text>
</comment>
<keyword evidence="2" id="KW-0812">Transmembrane</keyword>
<keyword evidence="2" id="KW-1133">Transmembrane helix</keyword>
<keyword evidence="4" id="KW-1185">Reference proteome</keyword>
<feature type="compositionally biased region" description="Low complexity" evidence="1">
    <location>
        <begin position="372"/>
        <end position="383"/>
    </location>
</feature>
<feature type="compositionally biased region" description="Polar residues" evidence="1">
    <location>
        <begin position="306"/>
        <end position="317"/>
    </location>
</feature>
<feature type="compositionally biased region" description="Polar residues" evidence="1">
    <location>
        <begin position="357"/>
        <end position="370"/>
    </location>
</feature>
<feature type="region of interest" description="Disordered" evidence="1">
    <location>
        <begin position="277"/>
        <end position="319"/>
    </location>
</feature>
<evidence type="ECO:0000256" key="1">
    <source>
        <dbReference type="SAM" id="MobiDB-lite"/>
    </source>
</evidence>
<feature type="transmembrane region" description="Helical" evidence="2">
    <location>
        <begin position="144"/>
        <end position="177"/>
    </location>
</feature>
<evidence type="ECO:0000313" key="3">
    <source>
        <dbReference type="EMBL" id="KAL0575442.1"/>
    </source>
</evidence>
<feature type="region of interest" description="Disordered" evidence="1">
    <location>
        <begin position="726"/>
        <end position="775"/>
    </location>
</feature>
<feature type="compositionally biased region" description="Acidic residues" evidence="1">
    <location>
        <begin position="389"/>
        <end position="398"/>
    </location>
</feature>
<name>A0ABR3FJF8_9AGAR</name>
<dbReference type="Proteomes" id="UP001465976">
    <property type="component" value="Unassembled WGS sequence"/>
</dbReference>
<feature type="compositionally biased region" description="Low complexity" evidence="1">
    <location>
        <begin position="119"/>
        <end position="129"/>
    </location>
</feature>
<keyword evidence="2" id="KW-0472">Membrane</keyword>
<feature type="region of interest" description="Disordered" evidence="1">
    <location>
        <begin position="94"/>
        <end position="132"/>
    </location>
</feature>
<evidence type="ECO:0000256" key="2">
    <source>
        <dbReference type="SAM" id="Phobius"/>
    </source>
</evidence>
<feature type="compositionally biased region" description="Low complexity" evidence="1">
    <location>
        <begin position="279"/>
        <end position="300"/>
    </location>
</feature>
<proteinExistence type="predicted"/>
<reference evidence="3 4" key="1">
    <citation type="submission" date="2024-02" db="EMBL/GenBank/DDBJ databases">
        <title>A draft genome for the cacao thread blight pathogen Marasmius crinis-equi.</title>
        <authorList>
            <person name="Cohen S.P."/>
            <person name="Baruah I.K."/>
            <person name="Amoako-Attah I."/>
            <person name="Bukari Y."/>
            <person name="Meinhardt L.W."/>
            <person name="Bailey B.A."/>
        </authorList>
    </citation>
    <scope>NUCLEOTIDE SEQUENCE [LARGE SCALE GENOMIC DNA]</scope>
    <source>
        <strain evidence="3 4">GH-76</strain>
    </source>
</reference>
<organism evidence="3 4">
    <name type="scientific">Marasmius crinis-equi</name>
    <dbReference type="NCBI Taxonomy" id="585013"/>
    <lineage>
        <taxon>Eukaryota</taxon>
        <taxon>Fungi</taxon>
        <taxon>Dikarya</taxon>
        <taxon>Basidiomycota</taxon>
        <taxon>Agaricomycotina</taxon>
        <taxon>Agaricomycetes</taxon>
        <taxon>Agaricomycetidae</taxon>
        <taxon>Agaricales</taxon>
        <taxon>Marasmiineae</taxon>
        <taxon>Marasmiaceae</taxon>
        <taxon>Marasmius</taxon>
    </lineage>
</organism>
<gene>
    <name evidence="3" type="ORF">V5O48_006533</name>
</gene>